<keyword evidence="12 16" id="KW-0333">Golgi apparatus</keyword>
<dbReference type="InterPro" id="IPR000772">
    <property type="entry name" value="Ricin_B_lectin"/>
</dbReference>
<evidence type="ECO:0000256" key="14">
    <source>
        <dbReference type="ARBA" id="ARBA00023157"/>
    </source>
</evidence>
<dbReference type="InterPro" id="IPR029044">
    <property type="entry name" value="Nucleotide-diphossugar_trans"/>
</dbReference>
<dbReference type="Proteomes" id="UP000183832">
    <property type="component" value="Unassembled WGS sequence"/>
</dbReference>
<evidence type="ECO:0000256" key="3">
    <source>
        <dbReference type="ARBA" id="ARBA00004922"/>
    </source>
</evidence>
<organism evidence="18 19">
    <name type="scientific">Clunio marinus</name>
    <dbReference type="NCBI Taxonomy" id="568069"/>
    <lineage>
        <taxon>Eukaryota</taxon>
        <taxon>Metazoa</taxon>
        <taxon>Ecdysozoa</taxon>
        <taxon>Arthropoda</taxon>
        <taxon>Hexapoda</taxon>
        <taxon>Insecta</taxon>
        <taxon>Pterygota</taxon>
        <taxon>Neoptera</taxon>
        <taxon>Endopterygota</taxon>
        <taxon>Diptera</taxon>
        <taxon>Nematocera</taxon>
        <taxon>Chironomoidea</taxon>
        <taxon>Chironomidae</taxon>
        <taxon>Clunio</taxon>
    </lineage>
</organism>
<keyword evidence="8" id="KW-0479">Metal-binding</keyword>
<dbReference type="CDD" id="cd02510">
    <property type="entry name" value="pp-GalNAc-T"/>
    <property type="match status" value="1"/>
</dbReference>
<accession>A0A1J1HK18</accession>
<evidence type="ECO:0000256" key="11">
    <source>
        <dbReference type="ARBA" id="ARBA00022989"/>
    </source>
</evidence>
<proteinExistence type="inferred from homology"/>
<evidence type="ECO:0000256" key="9">
    <source>
        <dbReference type="ARBA" id="ARBA00022734"/>
    </source>
</evidence>
<dbReference type="GO" id="GO:0046872">
    <property type="term" value="F:metal ion binding"/>
    <property type="evidence" value="ECO:0007669"/>
    <property type="project" value="UniProtKB-KW"/>
</dbReference>
<dbReference type="SMART" id="SM00458">
    <property type="entry name" value="RICIN"/>
    <property type="match status" value="1"/>
</dbReference>
<keyword evidence="11 16" id="KW-1133">Transmembrane helix</keyword>
<dbReference type="SUPFAM" id="SSF53448">
    <property type="entry name" value="Nucleotide-diphospho-sugar transferases"/>
    <property type="match status" value="1"/>
</dbReference>
<dbReference type="FunFam" id="3.90.550.10:FF:000021">
    <property type="entry name" value="Polypeptide N-acetylgalactosaminyltransferase"/>
    <property type="match status" value="1"/>
</dbReference>
<protein>
    <recommendedName>
        <fullName evidence="16">Polypeptide N-acetylgalactosaminyltransferase</fullName>
        <ecNumber evidence="16">2.4.1.-</ecNumber>
    </recommendedName>
    <alternativeName>
        <fullName evidence="16">Protein-UDP acetylgalactosaminyltransferase</fullName>
    </alternativeName>
</protein>
<dbReference type="PANTHER" id="PTHR11675:SF131">
    <property type="entry name" value="POLYPEPTIDE N-ACETYLGALACTOSAMINYLTRANSFERASE 9-RELATED"/>
    <property type="match status" value="1"/>
</dbReference>
<comment type="similarity">
    <text evidence="4 16">Belongs to the glycosyltransferase 2 family. GalNAc-T subfamily.</text>
</comment>
<evidence type="ECO:0000256" key="1">
    <source>
        <dbReference type="ARBA" id="ARBA00001936"/>
    </source>
</evidence>
<evidence type="ECO:0000256" key="7">
    <source>
        <dbReference type="ARBA" id="ARBA00022692"/>
    </source>
</evidence>
<dbReference type="UniPathway" id="UPA00378"/>
<dbReference type="GO" id="GO:0006493">
    <property type="term" value="P:protein O-linked glycosylation"/>
    <property type="evidence" value="ECO:0007669"/>
    <property type="project" value="UniProtKB-ARBA"/>
</dbReference>
<keyword evidence="6 16" id="KW-0808">Transferase</keyword>
<dbReference type="InterPro" id="IPR001173">
    <property type="entry name" value="Glyco_trans_2-like"/>
</dbReference>
<dbReference type="GO" id="GO:0030246">
    <property type="term" value="F:carbohydrate binding"/>
    <property type="evidence" value="ECO:0007669"/>
    <property type="project" value="UniProtKB-KW"/>
</dbReference>
<evidence type="ECO:0000256" key="12">
    <source>
        <dbReference type="ARBA" id="ARBA00023034"/>
    </source>
</evidence>
<keyword evidence="10" id="KW-0735">Signal-anchor</keyword>
<keyword evidence="13 16" id="KW-0472">Membrane</keyword>
<sequence length="631" mass="73510">ISDHLVGKVYRDMMNRLLGLIYYNLKRGGRYQAVLFVIFFWWLLIFGFNQVPTNDIEFQLDRNMIELNKKVNENFNLLEPVFVGEPDVEAIQLTTIEVDSDDSKYPRNYKEQDKKCKKLQEMFINFLDRKFGENGTALKIFPNIPEVALEIQNVGWKTHQFNELASELISVKRSLFDYRTDYCLKAAKHYDENLPSTSVIIIFHNEAWSTLLRTVHSVLDRSPEHLITEIILVDDFSDMEHLKTPLEVYMSNYPKVKILRTAKRDGLIRARISGTKLAQGPVLTFLDSHVECTDGWLEPLLSRIAEDSQKIPFPIIDLISDETFEYVPHKNLDRMLVGGFDWSLIFRWKVLSEDFRKVRSDLSEPVPSPTMAGGLFSIDKKFFEKLGMYDPEFEFWGGENLELSFKTWMCGGSLELIPCSRVGHIFRKVSPFKWDVKTFKKNCARLAEVWLDDYAKYYYIRTGNVTIDIGDVSERKKLRESLNCKSFDWYLKNIYPDLHIPGDSIAFGRIRSAIKDGFNCVNGQESGIYPVPCDSMHESQYWEFYDGLIGRDHYFMELNDGKLRLVKHKTLENVQLWNYDEKTSQIIHKNSGKCLTKSSEPGTLVLSECKEALTNQKWILENFSPERLKVF</sequence>
<dbReference type="AlphaFoldDB" id="A0A1J1HK18"/>
<dbReference type="Pfam" id="PF00652">
    <property type="entry name" value="Ricin_B_lectin"/>
    <property type="match status" value="1"/>
</dbReference>
<feature type="domain" description="Ricin B lectin" evidence="17">
    <location>
        <begin position="507"/>
        <end position="621"/>
    </location>
</feature>
<keyword evidence="15 16" id="KW-0464">Manganese</keyword>
<gene>
    <name evidence="18" type="ORF">CLUMA_CG002150</name>
</gene>
<evidence type="ECO:0000313" key="19">
    <source>
        <dbReference type="Proteomes" id="UP000183832"/>
    </source>
</evidence>
<dbReference type="Gene3D" id="3.90.550.10">
    <property type="entry name" value="Spore Coat Polysaccharide Biosynthesis Protein SpsA, Chain A"/>
    <property type="match status" value="1"/>
</dbReference>
<keyword evidence="5 16" id="KW-0328">Glycosyltransferase</keyword>
<dbReference type="SUPFAM" id="SSF50370">
    <property type="entry name" value="Ricin B-like lectins"/>
    <property type="match status" value="1"/>
</dbReference>
<dbReference type="PANTHER" id="PTHR11675">
    <property type="entry name" value="N-ACETYLGALACTOSAMINYLTRANSFERASE"/>
    <property type="match status" value="1"/>
</dbReference>
<keyword evidence="19" id="KW-1185">Reference proteome</keyword>
<dbReference type="Pfam" id="PF00535">
    <property type="entry name" value="Glycos_transf_2"/>
    <property type="match status" value="1"/>
</dbReference>
<keyword evidence="14 16" id="KW-1015">Disulfide bond</keyword>
<keyword evidence="7 16" id="KW-0812">Transmembrane</keyword>
<evidence type="ECO:0000256" key="8">
    <source>
        <dbReference type="ARBA" id="ARBA00022723"/>
    </source>
</evidence>
<dbReference type="GO" id="GO:0000139">
    <property type="term" value="C:Golgi membrane"/>
    <property type="evidence" value="ECO:0007669"/>
    <property type="project" value="UniProtKB-SubCell"/>
</dbReference>
<dbReference type="GO" id="GO:0004653">
    <property type="term" value="F:polypeptide N-acetylgalactosaminyltransferase activity"/>
    <property type="evidence" value="ECO:0007669"/>
    <property type="project" value="UniProtKB-ARBA"/>
</dbReference>
<name>A0A1J1HK18_9DIPT</name>
<comment type="subcellular location">
    <subcellularLocation>
        <location evidence="2 16">Golgi apparatus membrane</location>
        <topology evidence="2 16">Single-pass type II membrane protein</topology>
    </subcellularLocation>
</comment>
<evidence type="ECO:0000256" key="2">
    <source>
        <dbReference type="ARBA" id="ARBA00004323"/>
    </source>
</evidence>
<evidence type="ECO:0000256" key="4">
    <source>
        <dbReference type="ARBA" id="ARBA00005680"/>
    </source>
</evidence>
<feature type="non-terminal residue" evidence="18">
    <location>
        <position position="1"/>
    </location>
</feature>
<dbReference type="OrthoDB" id="6119243at2759"/>
<evidence type="ECO:0000256" key="15">
    <source>
        <dbReference type="ARBA" id="ARBA00023211"/>
    </source>
</evidence>
<evidence type="ECO:0000256" key="13">
    <source>
        <dbReference type="ARBA" id="ARBA00023136"/>
    </source>
</evidence>
<dbReference type="Gene3D" id="2.80.10.50">
    <property type="match status" value="1"/>
</dbReference>
<dbReference type="PROSITE" id="PS50231">
    <property type="entry name" value="RICIN_B_LECTIN"/>
    <property type="match status" value="1"/>
</dbReference>
<dbReference type="InterPro" id="IPR045885">
    <property type="entry name" value="GalNAc-T"/>
</dbReference>
<evidence type="ECO:0000256" key="6">
    <source>
        <dbReference type="ARBA" id="ARBA00022679"/>
    </source>
</evidence>
<comment type="cofactor">
    <cofactor evidence="1 16">
        <name>Mn(2+)</name>
        <dbReference type="ChEBI" id="CHEBI:29035"/>
    </cofactor>
</comment>
<dbReference type="EMBL" id="CVRI01000006">
    <property type="protein sequence ID" value="CRK88373.1"/>
    <property type="molecule type" value="Genomic_DNA"/>
</dbReference>
<evidence type="ECO:0000256" key="10">
    <source>
        <dbReference type="ARBA" id="ARBA00022968"/>
    </source>
</evidence>
<feature type="transmembrane region" description="Helical" evidence="16">
    <location>
        <begin position="33"/>
        <end position="51"/>
    </location>
</feature>
<dbReference type="STRING" id="568069.A0A1J1HK18"/>
<keyword evidence="9 16" id="KW-0430">Lectin</keyword>
<dbReference type="EC" id="2.4.1.-" evidence="16"/>
<dbReference type="InterPro" id="IPR035992">
    <property type="entry name" value="Ricin_B-like_lectins"/>
</dbReference>
<comment type="pathway">
    <text evidence="3 16">Protein modification; protein glycosylation.</text>
</comment>
<evidence type="ECO:0000313" key="18">
    <source>
        <dbReference type="EMBL" id="CRK88373.1"/>
    </source>
</evidence>
<reference evidence="18 19" key="1">
    <citation type="submission" date="2015-04" db="EMBL/GenBank/DDBJ databases">
        <authorList>
            <person name="Syromyatnikov M.Y."/>
            <person name="Popov V.N."/>
        </authorList>
    </citation>
    <scope>NUCLEOTIDE SEQUENCE [LARGE SCALE GENOMIC DNA]</scope>
</reference>
<evidence type="ECO:0000256" key="16">
    <source>
        <dbReference type="RuleBase" id="RU361242"/>
    </source>
</evidence>
<evidence type="ECO:0000256" key="5">
    <source>
        <dbReference type="ARBA" id="ARBA00022676"/>
    </source>
</evidence>
<evidence type="ECO:0000259" key="17">
    <source>
        <dbReference type="SMART" id="SM00458"/>
    </source>
</evidence>